<dbReference type="SUPFAM" id="SSF51430">
    <property type="entry name" value="NAD(P)-linked oxidoreductase"/>
    <property type="match status" value="1"/>
</dbReference>
<dbReference type="EMBL" id="RKMH01000007">
    <property type="protein sequence ID" value="RPA61087.1"/>
    <property type="molecule type" value="Genomic_DNA"/>
</dbReference>
<dbReference type="Gene3D" id="3.20.20.100">
    <property type="entry name" value="NADP-dependent oxidoreductase domain"/>
    <property type="match status" value="1"/>
</dbReference>
<reference evidence="1 2" key="1">
    <citation type="submission" date="2018-11" db="EMBL/GenBank/DDBJ databases">
        <title>Draft genome sequence of Gordonia sp. RS15-1S isolated from rice stems.</title>
        <authorList>
            <person name="Muangham S."/>
        </authorList>
    </citation>
    <scope>NUCLEOTIDE SEQUENCE [LARGE SCALE GENOMIC DNA]</scope>
    <source>
        <strain evidence="1 2">RS15-1S</strain>
    </source>
</reference>
<dbReference type="Proteomes" id="UP000267536">
    <property type="component" value="Unassembled WGS sequence"/>
</dbReference>
<accession>A0A3N4GI92</accession>
<organism evidence="1 2">
    <name type="scientific">Gordonia oryzae</name>
    <dbReference type="NCBI Taxonomy" id="2487349"/>
    <lineage>
        <taxon>Bacteria</taxon>
        <taxon>Bacillati</taxon>
        <taxon>Actinomycetota</taxon>
        <taxon>Actinomycetes</taxon>
        <taxon>Mycobacteriales</taxon>
        <taxon>Gordoniaceae</taxon>
        <taxon>Gordonia</taxon>
    </lineage>
</organism>
<dbReference type="InterPro" id="IPR036812">
    <property type="entry name" value="NAD(P)_OxRdtase_dom_sf"/>
</dbReference>
<evidence type="ECO:0000313" key="2">
    <source>
        <dbReference type="Proteomes" id="UP000267536"/>
    </source>
</evidence>
<evidence type="ECO:0000313" key="1">
    <source>
        <dbReference type="EMBL" id="RPA61087.1"/>
    </source>
</evidence>
<dbReference type="AlphaFoldDB" id="A0A3N4GI92"/>
<protein>
    <submittedName>
        <fullName evidence="1">Uncharacterized protein</fullName>
    </submittedName>
</protein>
<keyword evidence="2" id="KW-1185">Reference proteome</keyword>
<gene>
    <name evidence="1" type="ORF">EF294_10625</name>
</gene>
<name>A0A3N4GI92_9ACTN</name>
<proteinExistence type="predicted"/>
<comment type="caution">
    <text evidence="1">The sequence shown here is derived from an EMBL/GenBank/DDBJ whole genome shotgun (WGS) entry which is preliminary data.</text>
</comment>
<sequence length="67" mass="7586">MAAARRRRCRRALEGDGAAYADGRARAIGVSYFQKHHLERLFAETEVAPAANQLEVRPYRDQNRCAP</sequence>